<evidence type="ECO:0000313" key="10">
    <source>
        <dbReference type="Proteomes" id="UP000192656"/>
    </source>
</evidence>
<dbReference type="Pfam" id="PF01694">
    <property type="entry name" value="Rhomboid"/>
    <property type="match status" value="1"/>
</dbReference>
<evidence type="ECO:0000259" key="8">
    <source>
        <dbReference type="Pfam" id="PF01694"/>
    </source>
</evidence>
<dbReference type="AlphaFoldDB" id="A0A1W1ZW55"/>
<dbReference type="InterPro" id="IPR035952">
    <property type="entry name" value="Rhomboid-like_sf"/>
</dbReference>
<reference evidence="9 10" key="1">
    <citation type="submission" date="2017-04" db="EMBL/GenBank/DDBJ databases">
        <authorList>
            <person name="Afonso C.L."/>
            <person name="Miller P.J."/>
            <person name="Scott M.A."/>
            <person name="Spackman E."/>
            <person name="Goraichik I."/>
            <person name="Dimitrov K.M."/>
            <person name="Suarez D.L."/>
            <person name="Swayne D.E."/>
        </authorList>
    </citation>
    <scope>NUCLEOTIDE SEQUENCE [LARGE SCALE GENOMIC DNA]</scope>
    <source>
        <strain evidence="9 10">CGMCC 1.10972</strain>
    </source>
</reference>
<keyword evidence="10" id="KW-1185">Reference proteome</keyword>
<dbReference type="PANTHER" id="PTHR43731">
    <property type="entry name" value="RHOMBOID PROTEASE"/>
    <property type="match status" value="1"/>
</dbReference>
<feature type="transmembrane region" description="Helical" evidence="7">
    <location>
        <begin position="117"/>
        <end position="135"/>
    </location>
</feature>
<dbReference type="EMBL" id="FWXR01000003">
    <property type="protein sequence ID" value="SMC52689.1"/>
    <property type="molecule type" value="Genomic_DNA"/>
</dbReference>
<dbReference type="STRING" id="937218.SAMN06297251_103171"/>
<keyword evidence="5 7" id="KW-1133">Transmembrane helix</keyword>
<keyword evidence="4" id="KW-0378">Hydrolase</keyword>
<gene>
    <name evidence="9" type="ORF">SAMN06297251_103171</name>
</gene>
<dbReference type="SUPFAM" id="SSF144091">
    <property type="entry name" value="Rhomboid-like"/>
    <property type="match status" value="1"/>
</dbReference>
<organism evidence="9 10">
    <name type="scientific">Fulvimarina manganoxydans</name>
    <dbReference type="NCBI Taxonomy" id="937218"/>
    <lineage>
        <taxon>Bacteria</taxon>
        <taxon>Pseudomonadati</taxon>
        <taxon>Pseudomonadota</taxon>
        <taxon>Alphaproteobacteria</taxon>
        <taxon>Hyphomicrobiales</taxon>
        <taxon>Aurantimonadaceae</taxon>
        <taxon>Fulvimarina</taxon>
    </lineage>
</organism>
<comment type="subcellular location">
    <subcellularLocation>
        <location evidence="1">Membrane</location>
        <topology evidence="1">Multi-pass membrane protein</topology>
    </subcellularLocation>
</comment>
<feature type="transmembrane region" description="Helical" evidence="7">
    <location>
        <begin position="191"/>
        <end position="212"/>
    </location>
</feature>
<evidence type="ECO:0000256" key="7">
    <source>
        <dbReference type="SAM" id="Phobius"/>
    </source>
</evidence>
<dbReference type="GO" id="GO:0016020">
    <property type="term" value="C:membrane"/>
    <property type="evidence" value="ECO:0007669"/>
    <property type="project" value="UniProtKB-SubCell"/>
</dbReference>
<dbReference type="GO" id="GO:0004252">
    <property type="term" value="F:serine-type endopeptidase activity"/>
    <property type="evidence" value="ECO:0007669"/>
    <property type="project" value="InterPro"/>
</dbReference>
<evidence type="ECO:0000256" key="5">
    <source>
        <dbReference type="ARBA" id="ARBA00022989"/>
    </source>
</evidence>
<sequence>MSADPFREPPLRRPSPPAFNVPSVVLVFIAALVAVHLFRVMVAGPTIEGWMILNLSFIPGCYSDLAEICTVRAPGADLWTPASYTLLHGDAMHIGLNSLWLLVFGTPVARRLGAQRFLVFSIAGSVAGAALFFVINPTLLQPVIGASGAVSAMMGGASRFALSRGDRFSMMRAYRHQPLTPIASALSDRTVLVFVIVFFATNLLFSAGMGGAFGEGSVAWEAHLGGFVFGFLGLGLFERRPSDGNPH</sequence>
<dbReference type="Gene3D" id="1.20.1540.10">
    <property type="entry name" value="Rhomboid-like"/>
    <property type="match status" value="1"/>
</dbReference>
<keyword evidence="9" id="KW-0645">Protease</keyword>
<accession>A0A1W1ZW55</accession>
<dbReference type="InterPro" id="IPR050925">
    <property type="entry name" value="Rhomboid_protease_S54"/>
</dbReference>
<feature type="transmembrane region" description="Helical" evidence="7">
    <location>
        <begin position="218"/>
        <end position="237"/>
    </location>
</feature>
<keyword evidence="6 7" id="KW-0472">Membrane</keyword>
<keyword evidence="3 7" id="KW-0812">Transmembrane</keyword>
<evidence type="ECO:0000256" key="4">
    <source>
        <dbReference type="ARBA" id="ARBA00022801"/>
    </source>
</evidence>
<dbReference type="InterPro" id="IPR022764">
    <property type="entry name" value="Peptidase_S54_rhomboid_dom"/>
</dbReference>
<evidence type="ECO:0000256" key="1">
    <source>
        <dbReference type="ARBA" id="ARBA00004141"/>
    </source>
</evidence>
<evidence type="ECO:0000313" key="9">
    <source>
        <dbReference type="EMBL" id="SMC52689.1"/>
    </source>
</evidence>
<comment type="similarity">
    <text evidence="2">Belongs to the peptidase S54 family.</text>
</comment>
<feature type="transmembrane region" description="Helical" evidence="7">
    <location>
        <begin position="141"/>
        <end position="162"/>
    </location>
</feature>
<feature type="domain" description="Peptidase S54 rhomboid" evidence="8">
    <location>
        <begin position="77"/>
        <end position="232"/>
    </location>
</feature>
<proteinExistence type="inferred from homology"/>
<evidence type="ECO:0000256" key="3">
    <source>
        <dbReference type="ARBA" id="ARBA00022692"/>
    </source>
</evidence>
<evidence type="ECO:0000256" key="2">
    <source>
        <dbReference type="ARBA" id="ARBA00009045"/>
    </source>
</evidence>
<dbReference type="PANTHER" id="PTHR43731:SF14">
    <property type="entry name" value="PRESENILIN-ASSOCIATED RHOMBOID-LIKE PROTEIN, MITOCHONDRIAL"/>
    <property type="match status" value="1"/>
</dbReference>
<dbReference type="GO" id="GO:0006508">
    <property type="term" value="P:proteolysis"/>
    <property type="evidence" value="ECO:0007669"/>
    <property type="project" value="UniProtKB-KW"/>
</dbReference>
<name>A0A1W1ZW55_9HYPH</name>
<dbReference type="Proteomes" id="UP000192656">
    <property type="component" value="Unassembled WGS sequence"/>
</dbReference>
<evidence type="ECO:0000256" key="6">
    <source>
        <dbReference type="ARBA" id="ARBA00023136"/>
    </source>
</evidence>
<protein>
    <submittedName>
        <fullName evidence="9">Membrane associated serine protease, rhomboid family</fullName>
    </submittedName>
</protein>
<feature type="transmembrane region" description="Helical" evidence="7">
    <location>
        <begin position="20"/>
        <end position="42"/>
    </location>
</feature>